<dbReference type="Pfam" id="PF00067">
    <property type="entry name" value="p450"/>
    <property type="match status" value="1"/>
</dbReference>
<protein>
    <submittedName>
        <fullName evidence="9">Cytochrome P450</fullName>
    </submittedName>
</protein>
<comment type="similarity">
    <text evidence="3">Belongs to the cytochrome P450 family.</text>
</comment>
<evidence type="ECO:0000256" key="7">
    <source>
        <dbReference type="PIRSR" id="PIRSR602403-1"/>
    </source>
</evidence>
<keyword evidence="8" id="KW-1133">Transmembrane helix</keyword>
<dbReference type="PANTHER" id="PTHR24306">
    <property type="match status" value="1"/>
</dbReference>
<keyword evidence="8" id="KW-0472">Membrane</keyword>
<keyword evidence="7" id="KW-0349">Heme</keyword>
<comment type="caution">
    <text evidence="9">The sequence shown here is derived from an EMBL/GenBank/DDBJ whole genome shotgun (WGS) entry which is preliminary data.</text>
</comment>
<feature type="binding site" description="axial binding residue" evidence="7">
    <location>
        <position position="513"/>
    </location>
    <ligand>
        <name>heme</name>
        <dbReference type="ChEBI" id="CHEBI:30413"/>
    </ligand>
    <ligandPart>
        <name>Fe</name>
        <dbReference type="ChEBI" id="CHEBI:18248"/>
    </ligandPart>
</feature>
<keyword evidence="6 7" id="KW-0408">Iron</keyword>
<keyword evidence="10" id="KW-1185">Reference proteome</keyword>
<evidence type="ECO:0000256" key="4">
    <source>
        <dbReference type="ARBA" id="ARBA00022516"/>
    </source>
</evidence>
<evidence type="ECO:0000313" key="9">
    <source>
        <dbReference type="EMBL" id="KAG9230325.1"/>
    </source>
</evidence>
<dbReference type="InterPro" id="IPR036396">
    <property type="entry name" value="Cyt_P450_sf"/>
</dbReference>
<sequence>MMEDDFYRPSSNGTVPPIALGTVLWGTVVDFLTSPNVVLALFLGPFIIAILTRYMSGRPVGKGANKLVWRVPYWIPFIGHGFSFLWDPTKLMKEAREQSPHGVFSLYLGGTTHNIISDPNLVRSVMAQRESIVQFSPVAWRIIVKFFGIPEESKFKYDKAWEELNSTLGSLMRDPGLSELLGRTVKNMEKNVSEMITFVDTEIDLQPWEKFGNASLISDTETEIDLVALMRDMMGHASIPAMYGSAFLQKYPDLLHEIYDMDKGIMYFFLGVPALAPFPASIKARIARSNIWGALDDQQRALDAHAEGKHVDSAWGDMEDISVFARKRNEIYRKYGFKIRERGELSILWALAVNSSLLVYWQILYIFSTPGLVERLREEIAPYANVTQPVSIGKISEAPRLKISADDLSKNCPLLKATYFEALRLTDQPWSVRTLAGDVVISEENGSEKPKEGYLLREGEFITLPHDMHMKDPVYFLDPDKFEPERFMTRDDQGKVTVDMGTIRPYGGGPSLCKGRILAERECLALIAGILAFWDIEPAENKKNWVIPPQQKTTAVSRPMHETRVRIRRRVFNWEKQNKSEKTL</sequence>
<organism evidence="9 10">
    <name type="scientific">Amylocarpus encephaloides</name>
    <dbReference type="NCBI Taxonomy" id="45428"/>
    <lineage>
        <taxon>Eukaryota</taxon>
        <taxon>Fungi</taxon>
        <taxon>Dikarya</taxon>
        <taxon>Ascomycota</taxon>
        <taxon>Pezizomycotina</taxon>
        <taxon>Leotiomycetes</taxon>
        <taxon>Helotiales</taxon>
        <taxon>Helotiales incertae sedis</taxon>
        <taxon>Amylocarpus</taxon>
    </lineage>
</organism>
<evidence type="ECO:0000256" key="2">
    <source>
        <dbReference type="ARBA" id="ARBA00004389"/>
    </source>
</evidence>
<evidence type="ECO:0000256" key="6">
    <source>
        <dbReference type="ARBA" id="ARBA00023004"/>
    </source>
</evidence>
<keyword evidence="8" id="KW-0812">Transmembrane</keyword>
<dbReference type="AlphaFoldDB" id="A0A9P8C1X0"/>
<dbReference type="Proteomes" id="UP000824998">
    <property type="component" value="Unassembled WGS sequence"/>
</dbReference>
<keyword evidence="5 7" id="KW-0479">Metal-binding</keyword>
<dbReference type="GO" id="GO:0004497">
    <property type="term" value="F:monooxygenase activity"/>
    <property type="evidence" value="ECO:0007669"/>
    <property type="project" value="InterPro"/>
</dbReference>
<dbReference type="InterPro" id="IPR001128">
    <property type="entry name" value="Cyt_P450"/>
</dbReference>
<evidence type="ECO:0000256" key="1">
    <source>
        <dbReference type="ARBA" id="ARBA00001971"/>
    </source>
</evidence>
<dbReference type="GO" id="GO:0020037">
    <property type="term" value="F:heme binding"/>
    <property type="evidence" value="ECO:0007669"/>
    <property type="project" value="InterPro"/>
</dbReference>
<feature type="transmembrane region" description="Helical" evidence="8">
    <location>
        <begin position="37"/>
        <end position="55"/>
    </location>
</feature>
<proteinExistence type="inferred from homology"/>
<dbReference type="GO" id="GO:0016705">
    <property type="term" value="F:oxidoreductase activity, acting on paired donors, with incorporation or reduction of molecular oxygen"/>
    <property type="evidence" value="ECO:0007669"/>
    <property type="project" value="InterPro"/>
</dbReference>
<dbReference type="Gene3D" id="1.10.630.10">
    <property type="entry name" value="Cytochrome P450"/>
    <property type="match status" value="1"/>
</dbReference>
<accession>A0A9P8C1X0</accession>
<keyword evidence="4" id="KW-0443">Lipid metabolism</keyword>
<dbReference type="PANTHER" id="PTHR24306:SF7">
    <property type="entry name" value="AHBB"/>
    <property type="match status" value="1"/>
</dbReference>
<dbReference type="InterPro" id="IPR002403">
    <property type="entry name" value="Cyt_P450_E_grp-IV"/>
</dbReference>
<dbReference type="EMBL" id="MU251682">
    <property type="protein sequence ID" value="KAG9230325.1"/>
    <property type="molecule type" value="Genomic_DNA"/>
</dbReference>
<gene>
    <name evidence="9" type="ORF">BJ875DRAFT_472478</name>
</gene>
<dbReference type="CDD" id="cd11040">
    <property type="entry name" value="CYP7_CYP8-like"/>
    <property type="match status" value="1"/>
</dbReference>
<dbReference type="OrthoDB" id="3366823at2759"/>
<comment type="cofactor">
    <cofactor evidence="1 7">
        <name>heme</name>
        <dbReference type="ChEBI" id="CHEBI:30413"/>
    </cofactor>
</comment>
<name>A0A9P8C1X0_9HELO</name>
<feature type="transmembrane region" description="Helical" evidence="8">
    <location>
        <begin position="67"/>
        <end position="86"/>
    </location>
</feature>
<dbReference type="PRINTS" id="PR00465">
    <property type="entry name" value="EP450IV"/>
</dbReference>
<evidence type="ECO:0000256" key="5">
    <source>
        <dbReference type="ARBA" id="ARBA00022723"/>
    </source>
</evidence>
<dbReference type="GO" id="GO:0005506">
    <property type="term" value="F:iron ion binding"/>
    <property type="evidence" value="ECO:0007669"/>
    <property type="project" value="InterPro"/>
</dbReference>
<dbReference type="GO" id="GO:0005789">
    <property type="term" value="C:endoplasmic reticulum membrane"/>
    <property type="evidence" value="ECO:0007669"/>
    <property type="project" value="UniProtKB-SubCell"/>
</dbReference>
<evidence type="ECO:0000313" key="10">
    <source>
        <dbReference type="Proteomes" id="UP000824998"/>
    </source>
</evidence>
<dbReference type="SUPFAM" id="SSF48264">
    <property type="entry name" value="Cytochrome P450"/>
    <property type="match status" value="1"/>
</dbReference>
<reference evidence="9" key="1">
    <citation type="journal article" date="2021" name="IMA Fungus">
        <title>Genomic characterization of three marine fungi, including Emericellopsis atlantica sp. nov. with signatures of a generalist lifestyle and marine biomass degradation.</title>
        <authorList>
            <person name="Hagestad O.C."/>
            <person name="Hou L."/>
            <person name="Andersen J.H."/>
            <person name="Hansen E.H."/>
            <person name="Altermark B."/>
            <person name="Li C."/>
            <person name="Kuhnert E."/>
            <person name="Cox R.J."/>
            <person name="Crous P.W."/>
            <person name="Spatafora J.W."/>
            <person name="Lail K."/>
            <person name="Amirebrahimi M."/>
            <person name="Lipzen A."/>
            <person name="Pangilinan J."/>
            <person name="Andreopoulos W."/>
            <person name="Hayes R.D."/>
            <person name="Ng V."/>
            <person name="Grigoriev I.V."/>
            <person name="Jackson S.A."/>
            <person name="Sutton T.D.S."/>
            <person name="Dobson A.D.W."/>
            <person name="Rama T."/>
        </authorList>
    </citation>
    <scope>NUCLEOTIDE SEQUENCE</scope>
    <source>
        <strain evidence="9">TRa018bII</strain>
    </source>
</reference>
<evidence type="ECO:0000256" key="3">
    <source>
        <dbReference type="ARBA" id="ARBA00010617"/>
    </source>
</evidence>
<keyword evidence="4" id="KW-0444">Lipid biosynthesis</keyword>
<evidence type="ECO:0000256" key="8">
    <source>
        <dbReference type="SAM" id="Phobius"/>
    </source>
</evidence>
<comment type="subcellular location">
    <subcellularLocation>
        <location evidence="2">Endoplasmic reticulum membrane</location>
        <topology evidence="2">Single-pass membrane protein</topology>
    </subcellularLocation>
</comment>